<dbReference type="Pfam" id="PF03567">
    <property type="entry name" value="Sulfotransfer_2"/>
    <property type="match status" value="1"/>
</dbReference>
<sequence>MIVSHARKFIFFHNPKCAGTSFRDMLKPYHDDGFTFWGVFRAPYFKNHIDHTHLRLWEMQAQFPDIFACAMAYNSVIFVRNPYERFLSAVNEHMKKFQPQIDLSSMTPAQRVEAVETFIRQILTVARITSDWRFIHFSPQIWYLQLGNEFLPRHVIPMGGDDRFMREAMLCLGLDELPIRHHNVSPSNLGAALTSSVLTDFVQRFYEDDFAYFKADARLAGLAELPNPPERRDVTIA</sequence>
<dbReference type="GO" id="GO:0016020">
    <property type="term" value="C:membrane"/>
    <property type="evidence" value="ECO:0007669"/>
    <property type="project" value="InterPro"/>
</dbReference>
<dbReference type="Gene3D" id="3.40.50.300">
    <property type="entry name" value="P-loop containing nucleotide triphosphate hydrolases"/>
    <property type="match status" value="1"/>
</dbReference>
<dbReference type="AlphaFoldDB" id="A0A964E4L7"/>
<protein>
    <submittedName>
        <fullName evidence="1">Sulfotransferase family 2 domain-containing protein</fullName>
    </submittedName>
</protein>
<keyword evidence="2" id="KW-1185">Reference proteome</keyword>
<gene>
    <name evidence="1" type="ORF">ACELLULO517_16425</name>
</gene>
<organism evidence="1 2">
    <name type="scientific">Acidisoma cellulosilyticum</name>
    <dbReference type="NCBI Taxonomy" id="2802395"/>
    <lineage>
        <taxon>Bacteria</taxon>
        <taxon>Pseudomonadati</taxon>
        <taxon>Pseudomonadota</taxon>
        <taxon>Alphaproteobacteria</taxon>
        <taxon>Acetobacterales</taxon>
        <taxon>Acidocellaceae</taxon>
        <taxon>Acidisoma</taxon>
    </lineage>
</organism>
<dbReference type="InterPro" id="IPR027417">
    <property type="entry name" value="P-loop_NTPase"/>
</dbReference>
<comment type="caution">
    <text evidence="1">The sequence shown here is derived from an EMBL/GenBank/DDBJ whole genome shotgun (WGS) entry which is preliminary data.</text>
</comment>
<proteinExistence type="predicted"/>
<name>A0A964E4L7_9PROT</name>
<accession>A0A964E4L7</accession>
<reference evidence="1 2" key="1">
    <citation type="journal article" date="2021" name="Microorganisms">
        <title>Acidisoma silvae sp. nov. and Acidisomacellulosilytica sp. nov., Two Acidophilic Bacteria Isolated from Decaying Wood, Hydrolyzing Cellulose and Producing Poly-3-hydroxybutyrate.</title>
        <authorList>
            <person name="Mieszkin S."/>
            <person name="Pouder E."/>
            <person name="Uroz S."/>
            <person name="Simon-Colin C."/>
            <person name="Alain K."/>
        </authorList>
    </citation>
    <scope>NUCLEOTIDE SEQUENCE [LARGE SCALE GENOMIC DNA]</scope>
    <source>
        <strain evidence="1 2">HW T5.17</strain>
    </source>
</reference>
<dbReference type="GO" id="GO:0008146">
    <property type="term" value="F:sulfotransferase activity"/>
    <property type="evidence" value="ECO:0007669"/>
    <property type="project" value="InterPro"/>
</dbReference>
<evidence type="ECO:0000313" key="2">
    <source>
        <dbReference type="Proteomes" id="UP000721844"/>
    </source>
</evidence>
<dbReference type="Proteomes" id="UP000721844">
    <property type="component" value="Unassembled WGS sequence"/>
</dbReference>
<dbReference type="EMBL" id="JAESVA010000005">
    <property type="protein sequence ID" value="MCB8881835.1"/>
    <property type="molecule type" value="Genomic_DNA"/>
</dbReference>
<dbReference type="InterPro" id="IPR005331">
    <property type="entry name" value="Sulfotransferase"/>
</dbReference>
<dbReference type="RefSeq" id="WP_227308495.1">
    <property type="nucleotide sequence ID" value="NZ_JAESVA010000005.1"/>
</dbReference>
<evidence type="ECO:0000313" key="1">
    <source>
        <dbReference type="EMBL" id="MCB8881835.1"/>
    </source>
</evidence>